<protein>
    <submittedName>
        <fullName evidence="2">Uncharacterized protein</fullName>
    </submittedName>
</protein>
<feature type="compositionally biased region" description="Low complexity" evidence="1">
    <location>
        <begin position="74"/>
        <end position="103"/>
    </location>
</feature>
<dbReference type="AlphaFoldDB" id="A0A7S4R9W2"/>
<organism evidence="2">
    <name type="scientific">Alexandrium monilatum</name>
    <dbReference type="NCBI Taxonomy" id="311494"/>
    <lineage>
        <taxon>Eukaryota</taxon>
        <taxon>Sar</taxon>
        <taxon>Alveolata</taxon>
        <taxon>Dinophyceae</taxon>
        <taxon>Gonyaulacales</taxon>
        <taxon>Pyrocystaceae</taxon>
        <taxon>Alexandrium</taxon>
    </lineage>
</organism>
<evidence type="ECO:0000313" key="2">
    <source>
        <dbReference type="EMBL" id="CAE4608031.1"/>
    </source>
</evidence>
<proteinExistence type="predicted"/>
<name>A0A7S4R9W2_9DINO</name>
<gene>
    <name evidence="2" type="ORF">AMON00008_LOCUS32370</name>
</gene>
<feature type="region of interest" description="Disordered" evidence="1">
    <location>
        <begin position="73"/>
        <end position="139"/>
    </location>
</feature>
<dbReference type="EMBL" id="HBNR01046496">
    <property type="protein sequence ID" value="CAE4608031.1"/>
    <property type="molecule type" value="Transcribed_RNA"/>
</dbReference>
<sequence>MQCHWAQRLRLLPSWRSAIHSGDDHISTVPLQHRLTARLVGAEEELVLRRAGHWMHNDEDVIDIYNNDCDLHSKNNCSSNSESNHNNSNNSSSSSNSSTSNGKNNHRAPAHRAQPTPPRPAQHDEVHACRPRSWAPSCP</sequence>
<reference evidence="2" key="1">
    <citation type="submission" date="2021-01" db="EMBL/GenBank/DDBJ databases">
        <authorList>
            <person name="Corre E."/>
            <person name="Pelletier E."/>
            <person name="Niang G."/>
            <person name="Scheremetjew M."/>
            <person name="Finn R."/>
            <person name="Kale V."/>
            <person name="Holt S."/>
            <person name="Cochrane G."/>
            <person name="Meng A."/>
            <person name="Brown T."/>
            <person name="Cohen L."/>
        </authorList>
    </citation>
    <scope>NUCLEOTIDE SEQUENCE</scope>
    <source>
        <strain evidence="2">CCMP3105</strain>
    </source>
</reference>
<accession>A0A7S4R9W2</accession>
<evidence type="ECO:0000256" key="1">
    <source>
        <dbReference type="SAM" id="MobiDB-lite"/>
    </source>
</evidence>